<proteinExistence type="predicted"/>
<reference evidence="3" key="1">
    <citation type="submission" date="2016-10" db="EMBL/GenBank/DDBJ databases">
        <authorList>
            <person name="Varghese N."/>
            <person name="Submissions S."/>
        </authorList>
    </citation>
    <scope>NUCLEOTIDE SEQUENCE [LARGE SCALE GENOMIC DNA]</scope>
    <source>
        <strain evidence="3">CGMCC 4.5579</strain>
    </source>
</reference>
<dbReference type="Proteomes" id="UP000198727">
    <property type="component" value="Unassembled WGS sequence"/>
</dbReference>
<evidence type="ECO:0000256" key="1">
    <source>
        <dbReference type="SAM" id="MobiDB-lite"/>
    </source>
</evidence>
<dbReference type="AlphaFoldDB" id="A0A1I5XIH6"/>
<gene>
    <name evidence="2" type="ORF">SAMN05421810_10673</name>
</gene>
<protein>
    <submittedName>
        <fullName evidence="2">Uncharacterized protein</fullName>
    </submittedName>
</protein>
<sequence length="66" mass="7055">MRTRDHHVIPVAPPADQEPTPEQRYRAARAAASAARDAKECAELLEALGLSADEGLRIPGPRPAAD</sequence>
<accession>A0A1I5XIH6</accession>
<dbReference type="RefSeq" id="WP_092532083.1">
    <property type="nucleotide sequence ID" value="NZ_FOWW01000006.1"/>
</dbReference>
<name>A0A1I5XIH6_9PSEU</name>
<evidence type="ECO:0000313" key="2">
    <source>
        <dbReference type="EMBL" id="SFQ31467.1"/>
    </source>
</evidence>
<dbReference type="EMBL" id="FOWW01000006">
    <property type="protein sequence ID" value="SFQ31467.1"/>
    <property type="molecule type" value="Genomic_DNA"/>
</dbReference>
<keyword evidence="3" id="KW-1185">Reference proteome</keyword>
<feature type="region of interest" description="Disordered" evidence="1">
    <location>
        <begin position="1"/>
        <end position="23"/>
    </location>
</feature>
<organism evidence="2 3">
    <name type="scientific">Amycolatopsis arida</name>
    <dbReference type="NCBI Taxonomy" id="587909"/>
    <lineage>
        <taxon>Bacteria</taxon>
        <taxon>Bacillati</taxon>
        <taxon>Actinomycetota</taxon>
        <taxon>Actinomycetes</taxon>
        <taxon>Pseudonocardiales</taxon>
        <taxon>Pseudonocardiaceae</taxon>
        <taxon>Amycolatopsis</taxon>
    </lineage>
</organism>
<evidence type="ECO:0000313" key="3">
    <source>
        <dbReference type="Proteomes" id="UP000198727"/>
    </source>
</evidence>